<dbReference type="InterPro" id="IPR002347">
    <property type="entry name" value="SDR_fam"/>
</dbReference>
<dbReference type="Pfam" id="PF13561">
    <property type="entry name" value="adh_short_C2"/>
    <property type="match status" value="1"/>
</dbReference>
<dbReference type="PANTHER" id="PTHR43639:SF1">
    <property type="entry name" value="SHORT-CHAIN DEHYDROGENASE_REDUCTASE FAMILY PROTEIN"/>
    <property type="match status" value="1"/>
</dbReference>
<proteinExistence type="inferred from homology"/>
<accession>A0A6G4WJP0</accession>
<dbReference type="FunFam" id="3.40.50.720:FF:000084">
    <property type="entry name" value="Short-chain dehydrogenase reductase"/>
    <property type="match status" value="1"/>
</dbReference>
<dbReference type="CDD" id="cd05233">
    <property type="entry name" value="SDR_c"/>
    <property type="match status" value="1"/>
</dbReference>
<protein>
    <submittedName>
        <fullName evidence="4">SDR family oxidoreductase</fullName>
    </submittedName>
</protein>
<dbReference type="PANTHER" id="PTHR43639">
    <property type="entry name" value="OXIDOREDUCTASE, SHORT-CHAIN DEHYDROGENASE/REDUCTASE FAMILY (AFU_ORTHOLOGUE AFUA_5G02870)"/>
    <property type="match status" value="1"/>
</dbReference>
<feature type="domain" description="Ketoreductase" evidence="3">
    <location>
        <begin position="16"/>
        <end position="202"/>
    </location>
</feature>
<dbReference type="InterPro" id="IPR036291">
    <property type="entry name" value="NAD(P)-bd_dom_sf"/>
</dbReference>
<gene>
    <name evidence="4" type="ORF">G6N73_26220</name>
</gene>
<dbReference type="PRINTS" id="PR00081">
    <property type="entry name" value="GDHRDH"/>
</dbReference>
<keyword evidence="2" id="KW-0560">Oxidoreductase</keyword>
<evidence type="ECO:0000256" key="2">
    <source>
        <dbReference type="ARBA" id="ARBA00023002"/>
    </source>
</evidence>
<dbReference type="RefSeq" id="WP_165032916.1">
    <property type="nucleotide sequence ID" value="NZ_JAAKZF010000057.1"/>
</dbReference>
<dbReference type="SUPFAM" id="SSF51735">
    <property type="entry name" value="NAD(P)-binding Rossmann-fold domains"/>
    <property type="match status" value="1"/>
</dbReference>
<dbReference type="SMART" id="SM00822">
    <property type="entry name" value="PKS_KR"/>
    <property type="match status" value="1"/>
</dbReference>
<dbReference type="Proteomes" id="UP001642900">
    <property type="component" value="Unassembled WGS sequence"/>
</dbReference>
<keyword evidence="5" id="KW-1185">Reference proteome</keyword>
<dbReference type="AlphaFoldDB" id="A0A6G4WJP0"/>
<dbReference type="Gene3D" id="3.40.50.720">
    <property type="entry name" value="NAD(P)-binding Rossmann-like Domain"/>
    <property type="match status" value="1"/>
</dbReference>
<reference evidence="4 5" key="1">
    <citation type="submission" date="2020-02" db="EMBL/GenBank/DDBJ databases">
        <title>Genome sequence of strain CCNWXJ40-4.</title>
        <authorList>
            <person name="Gao J."/>
            <person name="Sun J."/>
        </authorList>
    </citation>
    <scope>NUCLEOTIDE SEQUENCE [LARGE SCALE GENOMIC DNA]</scope>
    <source>
        <strain evidence="4 5">CCNWXJ 40-4</strain>
    </source>
</reference>
<dbReference type="PRINTS" id="PR00080">
    <property type="entry name" value="SDRFAMILY"/>
</dbReference>
<dbReference type="InterPro" id="IPR020904">
    <property type="entry name" value="Sc_DH/Rdtase_CS"/>
</dbReference>
<evidence type="ECO:0000313" key="5">
    <source>
        <dbReference type="Proteomes" id="UP001642900"/>
    </source>
</evidence>
<evidence type="ECO:0000313" key="4">
    <source>
        <dbReference type="EMBL" id="NGO54578.1"/>
    </source>
</evidence>
<sequence>MPAQESTLTIPDLAGKAVLVTGGSTGIGAALVSAYAAQKCRVGLHYNASAEKAEALAAEIRDRGGDVFLVKGDFSVSADVTRVVEETASHFGGLDGLVNNAGGMLGRVPYSEMTDAQYDAVMDLNARSVVTACRVALPWLKKNGGFIVNTTSVAARNGAGGGAGLYGSAKAFVSNVTRGLAKELVGDRIRVNAVAPGLIATPFHERWTSPEQMKAQIATIPLGRAGTAEECVGAYLFLSSDLLSGYITGQVIEVNGGQLMP</sequence>
<name>A0A6G4WJP0_9HYPH</name>
<comment type="similarity">
    <text evidence="1">Belongs to the short-chain dehydrogenases/reductases (SDR) family.</text>
</comment>
<dbReference type="GO" id="GO:0016491">
    <property type="term" value="F:oxidoreductase activity"/>
    <property type="evidence" value="ECO:0007669"/>
    <property type="project" value="UniProtKB-KW"/>
</dbReference>
<dbReference type="PROSITE" id="PS00061">
    <property type="entry name" value="ADH_SHORT"/>
    <property type="match status" value="1"/>
</dbReference>
<dbReference type="EMBL" id="JAAKZF010000057">
    <property type="protein sequence ID" value="NGO54578.1"/>
    <property type="molecule type" value="Genomic_DNA"/>
</dbReference>
<evidence type="ECO:0000259" key="3">
    <source>
        <dbReference type="SMART" id="SM00822"/>
    </source>
</evidence>
<dbReference type="InterPro" id="IPR057326">
    <property type="entry name" value="KR_dom"/>
</dbReference>
<evidence type="ECO:0000256" key="1">
    <source>
        <dbReference type="ARBA" id="ARBA00006484"/>
    </source>
</evidence>
<organism evidence="4 5">
    <name type="scientific">Allomesorhizobium camelthorni</name>
    <dbReference type="NCBI Taxonomy" id="475069"/>
    <lineage>
        <taxon>Bacteria</taxon>
        <taxon>Pseudomonadati</taxon>
        <taxon>Pseudomonadota</taxon>
        <taxon>Alphaproteobacteria</taxon>
        <taxon>Hyphomicrobiales</taxon>
        <taxon>Phyllobacteriaceae</taxon>
        <taxon>Allomesorhizobium</taxon>
    </lineage>
</organism>
<comment type="caution">
    <text evidence="4">The sequence shown here is derived from an EMBL/GenBank/DDBJ whole genome shotgun (WGS) entry which is preliminary data.</text>
</comment>